<proteinExistence type="inferred from homology"/>
<feature type="active site" description="Charge relay system" evidence="3">
    <location>
        <position position="244"/>
    </location>
</feature>
<feature type="chain" id="PRO_5005284726" evidence="5">
    <location>
        <begin position="23"/>
        <end position="588"/>
    </location>
</feature>
<evidence type="ECO:0000256" key="1">
    <source>
        <dbReference type="ARBA" id="ARBA00009199"/>
    </source>
</evidence>
<organism evidence="7 8">
    <name type="scientific">Coccidioides immitis RMSCC 2394</name>
    <dbReference type="NCBI Taxonomy" id="404692"/>
    <lineage>
        <taxon>Eukaryota</taxon>
        <taxon>Fungi</taxon>
        <taxon>Dikarya</taxon>
        <taxon>Ascomycota</taxon>
        <taxon>Pezizomycotina</taxon>
        <taxon>Eurotiomycetes</taxon>
        <taxon>Eurotiomycetidae</taxon>
        <taxon>Onygenales</taxon>
        <taxon>Onygenaceae</taxon>
        <taxon>Coccidioides</taxon>
    </lineage>
</organism>
<dbReference type="InterPro" id="IPR036928">
    <property type="entry name" value="AS_sf"/>
</dbReference>
<dbReference type="SUPFAM" id="SSF75304">
    <property type="entry name" value="Amidase signature (AS) enzymes"/>
    <property type="match status" value="1"/>
</dbReference>
<evidence type="ECO:0000256" key="2">
    <source>
        <dbReference type="ARBA" id="ARBA00022801"/>
    </source>
</evidence>
<feature type="active site" description="Charge relay system" evidence="3">
    <location>
        <position position="169"/>
    </location>
</feature>
<dbReference type="STRING" id="404692.A0A0J6Y5E1"/>
<dbReference type="Gene3D" id="3.90.1300.10">
    <property type="entry name" value="Amidase signature (AS) domain"/>
    <property type="match status" value="1"/>
</dbReference>
<keyword evidence="2" id="KW-0378">Hydrolase</keyword>
<dbReference type="PIRSF" id="PIRSF001221">
    <property type="entry name" value="Amidase_fungi"/>
    <property type="match status" value="1"/>
</dbReference>
<dbReference type="Pfam" id="PF01425">
    <property type="entry name" value="Amidase"/>
    <property type="match status" value="1"/>
</dbReference>
<evidence type="ECO:0000313" key="7">
    <source>
        <dbReference type="EMBL" id="KMP01873.1"/>
    </source>
</evidence>
<evidence type="ECO:0000313" key="8">
    <source>
        <dbReference type="Proteomes" id="UP000054565"/>
    </source>
</evidence>
<gene>
    <name evidence="7" type="ORF">CIRG_02012</name>
</gene>
<feature type="domain" description="Amidase" evidence="6">
    <location>
        <begin position="113"/>
        <end position="570"/>
    </location>
</feature>
<reference evidence="8" key="1">
    <citation type="journal article" date="2010" name="Genome Res.">
        <title>Population genomic sequencing of Coccidioides fungi reveals recent hybridization and transposon control.</title>
        <authorList>
            <person name="Neafsey D.E."/>
            <person name="Barker B.M."/>
            <person name="Sharpton T.J."/>
            <person name="Stajich J.E."/>
            <person name="Park D.J."/>
            <person name="Whiston E."/>
            <person name="Hung C.-Y."/>
            <person name="McMahan C."/>
            <person name="White J."/>
            <person name="Sykes S."/>
            <person name="Heiman D."/>
            <person name="Young S."/>
            <person name="Zeng Q."/>
            <person name="Abouelleil A."/>
            <person name="Aftuck L."/>
            <person name="Bessette D."/>
            <person name="Brown A."/>
            <person name="FitzGerald M."/>
            <person name="Lui A."/>
            <person name="Macdonald J.P."/>
            <person name="Priest M."/>
            <person name="Orbach M.J."/>
            <person name="Galgiani J.N."/>
            <person name="Kirkland T.N."/>
            <person name="Cole G.T."/>
            <person name="Birren B.W."/>
            <person name="Henn M.R."/>
            <person name="Taylor J.W."/>
            <person name="Rounsley S.D."/>
        </authorList>
    </citation>
    <scope>NUCLEOTIDE SEQUENCE [LARGE SCALE GENOMIC DNA]</scope>
    <source>
        <strain evidence="8">RMSCC 2394</strain>
    </source>
</reference>
<keyword evidence="5" id="KW-0732">Signal</keyword>
<feature type="active site" description="Acyl-ester intermediate" evidence="3">
    <location>
        <position position="268"/>
    </location>
</feature>
<protein>
    <submittedName>
        <fullName evidence="7">Acetamidase</fullName>
    </submittedName>
</protein>
<feature type="signal peptide" evidence="5">
    <location>
        <begin position="1"/>
        <end position="22"/>
    </location>
</feature>
<evidence type="ECO:0000256" key="5">
    <source>
        <dbReference type="SAM" id="SignalP"/>
    </source>
</evidence>
<dbReference type="EMBL" id="DS028093">
    <property type="protein sequence ID" value="KMP01873.1"/>
    <property type="molecule type" value="Genomic_DNA"/>
</dbReference>
<feature type="binding site" evidence="4">
    <location>
        <position position="244"/>
    </location>
    <ligand>
        <name>substrate</name>
    </ligand>
</feature>
<evidence type="ECO:0000259" key="6">
    <source>
        <dbReference type="Pfam" id="PF01425"/>
    </source>
</evidence>
<evidence type="ECO:0000256" key="3">
    <source>
        <dbReference type="PIRSR" id="PIRSR001221-1"/>
    </source>
</evidence>
<feature type="binding site" evidence="4">
    <location>
        <begin position="265"/>
        <end position="268"/>
    </location>
    <ligand>
        <name>substrate</name>
    </ligand>
</feature>
<evidence type="ECO:0000256" key="4">
    <source>
        <dbReference type="PIRSR" id="PIRSR001221-2"/>
    </source>
</evidence>
<dbReference type="OrthoDB" id="6428749at2759"/>
<dbReference type="Proteomes" id="UP000054565">
    <property type="component" value="Unassembled WGS sequence"/>
</dbReference>
<sequence>MLGKTKTLCILALCLLFDGTQSLTTPRHESHLEPRTTTEPKYKAVAAAAQKRRDDALNAFLPLPALNMTGIGNDLRPILLNSGVLTKSEIGIVQSDAATLVRKMIRGNLTSQEVTTAFCKATVIAQNLTNCVTEVLFDEALKRAKYVDDYFKRTGKPIGPLHGLPISLKDTFTTPPHPSSIGMAAYAIEPTTERSVIVDMLEDLGAVFYVKTNVPTAMLMGETINNVWGETINPIHKHLTPGGSSGGEGAIAAMRASPLGVGTDIGGSIRIPGAYGHLYGLKPSLGRFPTWGSKPAIKGQDIIYSISGPMSHSLPSIRLFAEAVLSEQAAPWLLDPKMNPMPWKRRVIPADRKLKFGLLPCSDGIVTCHPPVERALKITAKALRDAGHEVVDWAPVNPAGVEGLTTQVFTLTGSDAVLPPLQAYDEPLLGVLKLLFPGGTNGPPELTPAKLRELILSRNQLQKDMLDQWRETNVDGIIGPVAVPAAARLQMDPQKVYGGLTGFGNVMDLPGCSFPVTYADKDLDPKRGADWVPNGERDAFVQSDYDADFWHGAPVGLQVLGQRLQEEKVLEMTEIIAAAIGFKDRVFG</sequence>
<name>A0A0J6Y5E1_COCIT</name>
<accession>A0A0J6Y5E1</accession>
<feature type="binding site" evidence="4">
    <location>
        <position position="218"/>
    </location>
    <ligand>
        <name>substrate</name>
    </ligand>
</feature>
<comment type="similarity">
    <text evidence="1">Belongs to the amidase family.</text>
</comment>
<dbReference type="PANTHER" id="PTHR46072:SF11">
    <property type="entry name" value="AMIDASE-RELATED"/>
    <property type="match status" value="1"/>
</dbReference>
<dbReference type="PANTHER" id="PTHR46072">
    <property type="entry name" value="AMIDASE-RELATED-RELATED"/>
    <property type="match status" value="1"/>
</dbReference>
<dbReference type="AlphaFoldDB" id="A0A0J6Y5E1"/>
<dbReference type="GO" id="GO:0016787">
    <property type="term" value="F:hydrolase activity"/>
    <property type="evidence" value="ECO:0007669"/>
    <property type="project" value="UniProtKB-KW"/>
</dbReference>
<dbReference type="InterPro" id="IPR023631">
    <property type="entry name" value="Amidase_dom"/>
</dbReference>